<gene>
    <name evidence="2" type="ORF">Aco03nite_008780</name>
</gene>
<evidence type="ECO:0000313" key="3">
    <source>
        <dbReference type="Proteomes" id="UP000612282"/>
    </source>
</evidence>
<evidence type="ECO:0000259" key="1">
    <source>
        <dbReference type="PROSITE" id="PS50075"/>
    </source>
</evidence>
<accession>A0ABQ3X1S9</accession>
<dbReference type="Proteomes" id="UP000612282">
    <property type="component" value="Unassembled WGS sequence"/>
</dbReference>
<sequence length="87" mass="9579">MTNIDTIRQFVLEEFLPDVPADQLANDLDLMESGVVDSLGVLKLIAWVEDRFEVVVDDTELNPDNFRSVLAIDAFVTRAAVSAVGGR</sequence>
<dbReference type="EMBL" id="BOMG01000019">
    <property type="protein sequence ID" value="GID52474.1"/>
    <property type="molecule type" value="Genomic_DNA"/>
</dbReference>
<dbReference type="SUPFAM" id="SSF47336">
    <property type="entry name" value="ACP-like"/>
    <property type="match status" value="1"/>
</dbReference>
<dbReference type="InterPro" id="IPR036736">
    <property type="entry name" value="ACP-like_sf"/>
</dbReference>
<reference evidence="2 3" key="1">
    <citation type="submission" date="2021-01" db="EMBL/GenBank/DDBJ databases">
        <title>Whole genome shotgun sequence of Actinoplanes couchii NBRC 106145.</title>
        <authorList>
            <person name="Komaki H."/>
            <person name="Tamura T."/>
        </authorList>
    </citation>
    <scope>NUCLEOTIDE SEQUENCE [LARGE SCALE GENOMIC DNA]</scope>
    <source>
        <strain evidence="2 3">NBRC 106145</strain>
    </source>
</reference>
<protein>
    <recommendedName>
        <fullName evidence="1">Carrier domain-containing protein</fullName>
    </recommendedName>
</protein>
<keyword evidence="3" id="KW-1185">Reference proteome</keyword>
<dbReference type="InterPro" id="IPR009081">
    <property type="entry name" value="PP-bd_ACP"/>
</dbReference>
<comment type="caution">
    <text evidence="2">The sequence shown here is derived from an EMBL/GenBank/DDBJ whole genome shotgun (WGS) entry which is preliminary data.</text>
</comment>
<dbReference type="Pfam" id="PF00550">
    <property type="entry name" value="PP-binding"/>
    <property type="match status" value="1"/>
</dbReference>
<name>A0ABQ3X1S9_9ACTN</name>
<dbReference type="PROSITE" id="PS50075">
    <property type="entry name" value="CARRIER"/>
    <property type="match status" value="1"/>
</dbReference>
<evidence type="ECO:0000313" key="2">
    <source>
        <dbReference type="EMBL" id="GID52474.1"/>
    </source>
</evidence>
<dbReference type="RefSeq" id="WP_203793282.1">
    <property type="nucleotide sequence ID" value="NZ_BAAAQE010000097.1"/>
</dbReference>
<dbReference type="Gene3D" id="1.10.1200.10">
    <property type="entry name" value="ACP-like"/>
    <property type="match status" value="1"/>
</dbReference>
<feature type="domain" description="Carrier" evidence="1">
    <location>
        <begin position="1"/>
        <end position="80"/>
    </location>
</feature>
<organism evidence="2 3">
    <name type="scientific">Actinoplanes couchii</name>
    <dbReference type="NCBI Taxonomy" id="403638"/>
    <lineage>
        <taxon>Bacteria</taxon>
        <taxon>Bacillati</taxon>
        <taxon>Actinomycetota</taxon>
        <taxon>Actinomycetes</taxon>
        <taxon>Micromonosporales</taxon>
        <taxon>Micromonosporaceae</taxon>
        <taxon>Actinoplanes</taxon>
    </lineage>
</organism>
<proteinExistence type="predicted"/>